<dbReference type="AlphaFoldDB" id="A0A1P8K4N3"/>
<dbReference type="KEGG" id="rhy:RD110_25500"/>
<dbReference type="SMART" id="SM00945">
    <property type="entry name" value="ProQ"/>
    <property type="match status" value="1"/>
</dbReference>
<dbReference type="STRING" id="1842727.RD110_25500"/>
<name>A0A1P8K4N3_9BURK</name>
<keyword evidence="2" id="KW-0694">RNA-binding</keyword>
<feature type="domain" description="ProQ/FinO" evidence="5">
    <location>
        <begin position="79"/>
        <end position="189"/>
    </location>
</feature>
<evidence type="ECO:0000256" key="3">
    <source>
        <dbReference type="ARBA" id="ARBA00023186"/>
    </source>
</evidence>
<keyword evidence="3" id="KW-0143">Chaperone</keyword>
<dbReference type="InterPro" id="IPR023529">
    <property type="entry name" value="ProQ"/>
</dbReference>
<organism evidence="6 7">
    <name type="scientific">Rhodoferax koreensis</name>
    <dbReference type="NCBI Taxonomy" id="1842727"/>
    <lineage>
        <taxon>Bacteria</taxon>
        <taxon>Pseudomonadati</taxon>
        <taxon>Pseudomonadota</taxon>
        <taxon>Betaproteobacteria</taxon>
        <taxon>Burkholderiales</taxon>
        <taxon>Comamonadaceae</taxon>
        <taxon>Rhodoferax</taxon>
    </lineage>
</organism>
<dbReference type="PANTHER" id="PTHR38106:SF1">
    <property type="entry name" value="RNA CHAPERONE PROQ"/>
    <property type="match status" value="1"/>
</dbReference>
<protein>
    <recommendedName>
        <fullName evidence="5">ProQ/FinO domain-containing protein</fullName>
    </recommendedName>
</protein>
<dbReference type="InterPro" id="IPR016103">
    <property type="entry name" value="ProQ/FinO"/>
</dbReference>
<dbReference type="Proteomes" id="UP000186609">
    <property type="component" value="Chromosome"/>
</dbReference>
<keyword evidence="7" id="KW-1185">Reference proteome</keyword>
<dbReference type="GO" id="GO:0034057">
    <property type="term" value="F:RNA strand-exchange activity"/>
    <property type="evidence" value="ECO:0007669"/>
    <property type="project" value="InterPro"/>
</dbReference>
<dbReference type="GO" id="GO:0005829">
    <property type="term" value="C:cytosol"/>
    <property type="evidence" value="ECO:0007669"/>
    <property type="project" value="TreeGrafter"/>
</dbReference>
<dbReference type="PANTHER" id="PTHR38106">
    <property type="entry name" value="RNA CHAPERONE PROQ"/>
    <property type="match status" value="1"/>
</dbReference>
<gene>
    <name evidence="6" type="ORF">RD110_25500</name>
</gene>
<evidence type="ECO:0000256" key="1">
    <source>
        <dbReference type="ARBA" id="ARBA00022490"/>
    </source>
</evidence>
<feature type="compositionally biased region" description="Low complexity" evidence="4">
    <location>
        <begin position="71"/>
        <end position="83"/>
    </location>
</feature>
<evidence type="ECO:0000313" key="7">
    <source>
        <dbReference type="Proteomes" id="UP000186609"/>
    </source>
</evidence>
<evidence type="ECO:0000259" key="5">
    <source>
        <dbReference type="SMART" id="SM00945"/>
    </source>
</evidence>
<evidence type="ECO:0000256" key="4">
    <source>
        <dbReference type="SAM" id="MobiDB-lite"/>
    </source>
</evidence>
<feature type="region of interest" description="Disordered" evidence="4">
    <location>
        <begin position="1"/>
        <end position="84"/>
    </location>
</feature>
<dbReference type="SUPFAM" id="SSF48657">
    <property type="entry name" value="FinO-like"/>
    <property type="match status" value="1"/>
</dbReference>
<dbReference type="GO" id="GO:0033592">
    <property type="term" value="F:RNA strand annealing activity"/>
    <property type="evidence" value="ECO:0007669"/>
    <property type="project" value="InterPro"/>
</dbReference>
<dbReference type="GO" id="GO:0010608">
    <property type="term" value="P:post-transcriptional regulation of gene expression"/>
    <property type="evidence" value="ECO:0007669"/>
    <property type="project" value="InterPro"/>
</dbReference>
<feature type="compositionally biased region" description="Low complexity" evidence="4">
    <location>
        <begin position="15"/>
        <end position="27"/>
    </location>
</feature>
<evidence type="ECO:0000256" key="2">
    <source>
        <dbReference type="ARBA" id="ARBA00022884"/>
    </source>
</evidence>
<sequence length="269" mass="29037">MTETIPVEADTTHTAAAPVQADAAPEARPARPPRAPGEGGRSAKARGPRGPGGPARNEGPDAQGGRRGPRPNRAQAPARPQQQLHPVLLRLRELYPAVFGPKPLPLKLGSFHDIVAAHPDAFDAKALREALGQHTRSSRYLEQVATGHKRCDLQGNPVEDLAPEHVHQAIMEMSRRDRSGSREAAQAKVRLRLRNAFEASGLSRSEYAERVKPPIEEWNALLDHAYAEHGDSGAKREALRRAYAASGQTPEQFASDYGLTVDAVKAAIG</sequence>
<dbReference type="Gene3D" id="1.10.1710.10">
    <property type="entry name" value="ProQ/FinO domain"/>
    <property type="match status" value="1"/>
</dbReference>
<dbReference type="InterPro" id="IPR036442">
    <property type="entry name" value="ProQ/FinO_sf"/>
</dbReference>
<dbReference type="EMBL" id="CP019236">
    <property type="protein sequence ID" value="APW40957.1"/>
    <property type="molecule type" value="Genomic_DNA"/>
</dbReference>
<keyword evidence="1" id="KW-0963">Cytoplasm</keyword>
<evidence type="ECO:0000313" key="6">
    <source>
        <dbReference type="EMBL" id="APW40957.1"/>
    </source>
</evidence>
<proteinExistence type="predicted"/>
<dbReference type="RefSeq" id="WP_076205674.1">
    <property type="nucleotide sequence ID" value="NZ_CP019236.1"/>
</dbReference>
<accession>A0A1P8K4N3</accession>
<dbReference type="Pfam" id="PF04352">
    <property type="entry name" value="ProQ"/>
    <property type="match status" value="1"/>
</dbReference>
<reference evidence="6 7" key="1">
    <citation type="submission" date="2017-01" db="EMBL/GenBank/DDBJ databases">
        <authorList>
            <person name="Mah S.A."/>
            <person name="Swanson W.J."/>
            <person name="Moy G.W."/>
            <person name="Vacquier V.D."/>
        </authorList>
    </citation>
    <scope>NUCLEOTIDE SEQUENCE [LARGE SCALE GENOMIC DNA]</scope>
    <source>
        <strain evidence="6 7">DCY110</strain>
    </source>
</reference>